<proteinExistence type="inferred from homology"/>
<dbReference type="InterPro" id="IPR008271">
    <property type="entry name" value="Ser/Thr_kinase_AS"/>
</dbReference>
<feature type="compositionally biased region" description="Low complexity" evidence="11">
    <location>
        <begin position="51"/>
        <end position="66"/>
    </location>
</feature>
<comment type="catalytic activity">
    <reaction evidence="8">
        <text>L-threonyl-[protein] + ATP = O-phospho-L-threonyl-[protein] + ADP + H(+)</text>
        <dbReference type="Rhea" id="RHEA:46608"/>
        <dbReference type="Rhea" id="RHEA-COMP:11060"/>
        <dbReference type="Rhea" id="RHEA-COMP:11605"/>
        <dbReference type="ChEBI" id="CHEBI:15378"/>
        <dbReference type="ChEBI" id="CHEBI:30013"/>
        <dbReference type="ChEBI" id="CHEBI:30616"/>
        <dbReference type="ChEBI" id="CHEBI:61977"/>
        <dbReference type="ChEBI" id="CHEBI:456216"/>
        <dbReference type="EC" id="2.7.11.25"/>
    </reaction>
</comment>
<evidence type="ECO:0000256" key="7">
    <source>
        <dbReference type="ARBA" id="ARBA00022840"/>
    </source>
</evidence>
<dbReference type="EMBL" id="JBDFQZ010000003">
    <property type="protein sequence ID" value="KAK9743353.1"/>
    <property type="molecule type" value="Genomic_DNA"/>
</dbReference>
<dbReference type="InterPro" id="IPR000719">
    <property type="entry name" value="Prot_kinase_dom"/>
</dbReference>
<evidence type="ECO:0000256" key="9">
    <source>
        <dbReference type="ARBA" id="ARBA00048329"/>
    </source>
</evidence>
<dbReference type="Proteomes" id="UP001443914">
    <property type="component" value="Unassembled WGS sequence"/>
</dbReference>
<feature type="compositionally biased region" description="Basic residues" evidence="11">
    <location>
        <begin position="1"/>
        <end position="14"/>
    </location>
</feature>
<reference evidence="13 14" key="1">
    <citation type="submission" date="2024-03" db="EMBL/GenBank/DDBJ databases">
        <title>WGS assembly of Saponaria officinalis var. Norfolk2.</title>
        <authorList>
            <person name="Jenkins J."/>
            <person name="Shu S."/>
            <person name="Grimwood J."/>
            <person name="Barry K."/>
            <person name="Goodstein D."/>
            <person name="Schmutz J."/>
            <person name="Leebens-Mack J."/>
            <person name="Osbourn A."/>
        </authorList>
    </citation>
    <scope>NUCLEOTIDE SEQUENCE [LARGE SCALE GENOMIC DNA]</scope>
    <source>
        <strain evidence="14">cv. Norfolk2</strain>
        <strain evidence="13">JIC</strain>
        <tissue evidence="13">Leaf</tissue>
    </source>
</reference>
<gene>
    <name evidence="13" type="ORF">RND81_03G233900</name>
</gene>
<dbReference type="PROSITE" id="PS00107">
    <property type="entry name" value="PROTEIN_KINASE_ATP"/>
    <property type="match status" value="1"/>
</dbReference>
<feature type="region of interest" description="Disordered" evidence="11">
    <location>
        <begin position="237"/>
        <end position="263"/>
    </location>
</feature>
<feature type="region of interest" description="Disordered" evidence="11">
    <location>
        <begin position="184"/>
        <end position="205"/>
    </location>
</feature>
<keyword evidence="7 10" id="KW-0067">ATP-binding</keyword>
<dbReference type="PANTHER" id="PTHR48016:SF29">
    <property type="entry name" value="MITOGEN-ACTIVATED PROTEIN KINASE KINASE KINASE 1-RELATED"/>
    <property type="match status" value="1"/>
</dbReference>
<dbReference type="SMART" id="SM00220">
    <property type="entry name" value="S_TKc"/>
    <property type="match status" value="1"/>
</dbReference>
<keyword evidence="5 10" id="KW-0547">Nucleotide-binding</keyword>
<comment type="similarity">
    <text evidence="1">Belongs to the protein kinase superfamily. STE Ser/Thr protein kinase family. MAP kinase kinase kinase subfamily.</text>
</comment>
<evidence type="ECO:0000256" key="4">
    <source>
        <dbReference type="ARBA" id="ARBA00022679"/>
    </source>
</evidence>
<evidence type="ECO:0000256" key="3">
    <source>
        <dbReference type="ARBA" id="ARBA00022527"/>
    </source>
</evidence>
<evidence type="ECO:0000256" key="11">
    <source>
        <dbReference type="SAM" id="MobiDB-lite"/>
    </source>
</evidence>
<dbReference type="GO" id="GO:1902065">
    <property type="term" value="P:response to L-glutamate"/>
    <property type="evidence" value="ECO:0007669"/>
    <property type="project" value="UniProtKB-ARBA"/>
</dbReference>
<evidence type="ECO:0000256" key="6">
    <source>
        <dbReference type="ARBA" id="ARBA00022777"/>
    </source>
</evidence>
<feature type="domain" description="Protein kinase" evidence="12">
    <location>
        <begin position="313"/>
        <end position="566"/>
    </location>
</feature>
<organism evidence="13 14">
    <name type="scientific">Saponaria officinalis</name>
    <name type="common">Common soapwort</name>
    <name type="synonym">Lychnis saponaria</name>
    <dbReference type="NCBI Taxonomy" id="3572"/>
    <lineage>
        <taxon>Eukaryota</taxon>
        <taxon>Viridiplantae</taxon>
        <taxon>Streptophyta</taxon>
        <taxon>Embryophyta</taxon>
        <taxon>Tracheophyta</taxon>
        <taxon>Spermatophyta</taxon>
        <taxon>Magnoliopsida</taxon>
        <taxon>eudicotyledons</taxon>
        <taxon>Gunneridae</taxon>
        <taxon>Pentapetalae</taxon>
        <taxon>Caryophyllales</taxon>
        <taxon>Caryophyllaceae</taxon>
        <taxon>Caryophylleae</taxon>
        <taxon>Saponaria</taxon>
    </lineage>
</organism>
<dbReference type="PROSITE" id="PS50011">
    <property type="entry name" value="PROTEIN_KINASE_DOM"/>
    <property type="match status" value="1"/>
</dbReference>
<dbReference type="InterPro" id="IPR017441">
    <property type="entry name" value="Protein_kinase_ATP_BS"/>
</dbReference>
<dbReference type="GO" id="GO:0005737">
    <property type="term" value="C:cytoplasm"/>
    <property type="evidence" value="ECO:0007669"/>
    <property type="project" value="TreeGrafter"/>
</dbReference>
<dbReference type="GO" id="GO:0005524">
    <property type="term" value="F:ATP binding"/>
    <property type="evidence" value="ECO:0007669"/>
    <property type="project" value="UniProtKB-UniRule"/>
</dbReference>
<evidence type="ECO:0000256" key="10">
    <source>
        <dbReference type="PROSITE-ProRule" id="PRU10141"/>
    </source>
</evidence>
<dbReference type="EMBL" id="JBDFQZ010000003">
    <property type="protein sequence ID" value="KAK9743355.1"/>
    <property type="molecule type" value="Genomic_DNA"/>
</dbReference>
<dbReference type="AlphaFoldDB" id="A0AAW1MAU9"/>
<keyword evidence="14" id="KW-1185">Reference proteome</keyword>
<comment type="catalytic activity">
    <reaction evidence="9">
        <text>L-seryl-[protein] + ATP = O-phospho-L-seryl-[protein] + ADP + H(+)</text>
        <dbReference type="Rhea" id="RHEA:17989"/>
        <dbReference type="Rhea" id="RHEA-COMP:9863"/>
        <dbReference type="Rhea" id="RHEA-COMP:11604"/>
        <dbReference type="ChEBI" id="CHEBI:15378"/>
        <dbReference type="ChEBI" id="CHEBI:29999"/>
        <dbReference type="ChEBI" id="CHEBI:30616"/>
        <dbReference type="ChEBI" id="CHEBI:83421"/>
        <dbReference type="ChEBI" id="CHEBI:456216"/>
        <dbReference type="EC" id="2.7.11.25"/>
    </reaction>
</comment>
<dbReference type="InterPro" id="IPR011009">
    <property type="entry name" value="Kinase-like_dom_sf"/>
</dbReference>
<comment type="caution">
    <text evidence="13">The sequence shown here is derived from an EMBL/GenBank/DDBJ whole genome shotgun (WGS) entry which is preliminary data.</text>
</comment>
<dbReference type="EMBL" id="JBDFQZ010000003">
    <property type="protein sequence ID" value="KAK9743351.1"/>
    <property type="molecule type" value="Genomic_DNA"/>
</dbReference>
<evidence type="ECO:0000313" key="13">
    <source>
        <dbReference type="EMBL" id="KAK9743351.1"/>
    </source>
</evidence>
<keyword evidence="3" id="KW-0723">Serine/threonine-protein kinase</keyword>
<evidence type="ECO:0000259" key="12">
    <source>
        <dbReference type="PROSITE" id="PS50011"/>
    </source>
</evidence>
<dbReference type="Pfam" id="PF00069">
    <property type="entry name" value="Pkinase"/>
    <property type="match status" value="1"/>
</dbReference>
<dbReference type="Gene3D" id="1.10.510.10">
    <property type="entry name" value="Transferase(Phosphotransferase) domain 1"/>
    <property type="match status" value="1"/>
</dbReference>
<dbReference type="SUPFAM" id="SSF56112">
    <property type="entry name" value="Protein kinase-like (PK-like)"/>
    <property type="match status" value="1"/>
</dbReference>
<feature type="region of interest" description="Disordered" evidence="11">
    <location>
        <begin position="1"/>
        <end position="85"/>
    </location>
</feature>
<dbReference type="EMBL" id="JBDFQZ010000003">
    <property type="protein sequence ID" value="KAK9743357.1"/>
    <property type="molecule type" value="Genomic_DNA"/>
</dbReference>
<evidence type="ECO:0000256" key="5">
    <source>
        <dbReference type="ARBA" id="ARBA00022741"/>
    </source>
</evidence>
<keyword evidence="6" id="KW-0418">Kinase</keyword>
<evidence type="ECO:0000256" key="8">
    <source>
        <dbReference type="ARBA" id="ARBA00047559"/>
    </source>
</evidence>
<name>A0AAW1MAU9_SAPOF</name>
<feature type="compositionally biased region" description="Polar residues" evidence="11">
    <location>
        <begin position="18"/>
        <end position="28"/>
    </location>
</feature>
<evidence type="ECO:0000256" key="1">
    <source>
        <dbReference type="ARBA" id="ARBA00006529"/>
    </source>
</evidence>
<dbReference type="EMBL" id="JBDFQZ010000003">
    <property type="protein sequence ID" value="KAK9743350.1"/>
    <property type="molecule type" value="Genomic_DNA"/>
</dbReference>
<dbReference type="PROSITE" id="PS00108">
    <property type="entry name" value="PROTEIN_KINASE_ST"/>
    <property type="match status" value="1"/>
</dbReference>
<dbReference type="EMBL" id="JBDFQZ010000003">
    <property type="protein sequence ID" value="KAK9743354.1"/>
    <property type="molecule type" value="Genomic_DNA"/>
</dbReference>
<dbReference type="InterPro" id="IPR050538">
    <property type="entry name" value="MAP_kinase_kinase_kinase"/>
</dbReference>
<dbReference type="EC" id="2.7.11.25" evidence="2"/>
<evidence type="ECO:0000256" key="2">
    <source>
        <dbReference type="ARBA" id="ARBA00012406"/>
    </source>
</evidence>
<dbReference type="EMBL" id="JBDFQZ010000003">
    <property type="protein sequence ID" value="KAK9743352.1"/>
    <property type="molecule type" value="Genomic_DNA"/>
</dbReference>
<dbReference type="PANTHER" id="PTHR48016">
    <property type="entry name" value="MAP KINASE KINASE KINASE SSK2-RELATED-RELATED"/>
    <property type="match status" value="1"/>
</dbReference>
<protein>
    <recommendedName>
        <fullName evidence="2">mitogen-activated protein kinase kinase kinase</fullName>
        <ecNumber evidence="2">2.7.11.25</ecNumber>
    </recommendedName>
</protein>
<dbReference type="Gene3D" id="3.30.200.20">
    <property type="entry name" value="Phosphorylase Kinase, domain 1"/>
    <property type="match status" value="1"/>
</dbReference>
<dbReference type="EMBL" id="JBDFQZ010000003">
    <property type="protein sequence ID" value="KAK9743356.1"/>
    <property type="molecule type" value="Genomic_DNA"/>
</dbReference>
<accession>A0AAW1MAU9</accession>
<evidence type="ECO:0000313" key="14">
    <source>
        <dbReference type="Proteomes" id="UP001443914"/>
    </source>
</evidence>
<dbReference type="FunFam" id="1.10.510.10:FF:000359">
    <property type="entry name" value="Mitogen-activated protein kinase 1, putative, expressed"/>
    <property type="match status" value="1"/>
</dbReference>
<feature type="binding site" evidence="10">
    <location>
        <position position="341"/>
    </location>
    <ligand>
        <name>ATP</name>
        <dbReference type="ChEBI" id="CHEBI:30616"/>
    </ligand>
</feature>
<keyword evidence="4" id="KW-0808">Transferase</keyword>
<sequence length="584" mass="64890">MHHLPRIFAHKKQHKSMDGTQSSKPTSKSMDHSQSPRRLLRRNAVKNFDYTPSTSSSTSPSNNGSTAPRTRSLDLPHGMGRTSFRIEGKDGELDLVYKSLGLNGPEDFEIPPAAYELMINRSSSDVIPLPKKGYLDLDEPEVQKHEANKFVEPAPHRCGNIVRTNVAAEPGFDSRDFKQLATPPLNVDVPETTGRGGGIKGDRPPLLTAPPPMSITLDDDNCCSTWDLLKRLAPDGDRSPFLRRAHSSDDEAETDNVNAVGEDTNDVRIGETVILSGSCSFTTSNDDDSSSTTTEPVSVISPNSGCRYNITQWLKGKLLGKGSFGTVYEGISSEGFFFAVKEVSLLEQGSQGRQSIYQLEQEIELLSRFEHENIVRYLGTEKADSKLYIFLELVTQGSLASLYDKYHLRDSHVSAYTRHILMGLKYLHDQDVVHRDIKCANILVASDGTVKLADFGLAKATRLNDLMSCKGTVFWMAPEVINHQSQGYGLAADIWSLGCTVLEMLTRHIPYYPLEFQQALYRIAKGELPPIPDSLSPDARDFIQQCLRVNPYDRPTAAMLLSHQFVQRPLYILSGSESPMVPRR</sequence>
<dbReference type="GO" id="GO:0004709">
    <property type="term" value="F:MAP kinase kinase kinase activity"/>
    <property type="evidence" value="ECO:0007669"/>
    <property type="project" value="UniProtKB-EC"/>
</dbReference>